<dbReference type="Proteomes" id="UP000283063">
    <property type="component" value="Chromosome"/>
</dbReference>
<reference evidence="5 6" key="1">
    <citation type="submission" date="2018-10" db="EMBL/GenBank/DDBJ databases">
        <title>Parasedimentitalea marina sp. nov., a psychrophilic bacterium isolated from deep seawater of the New Britain Trench.</title>
        <authorList>
            <person name="Cao J."/>
        </authorList>
    </citation>
    <scope>NUCLEOTIDE SEQUENCE [LARGE SCALE GENOMIC DNA]</scope>
    <source>
        <strain evidence="5 6">W43</strain>
    </source>
</reference>
<sequence>MRLTIPHYVRAHAITVAILCGLGPQTVQAAGPDEVHRQMDHIETAGGDSGFGFSNGSVIVAPVPFSNPTIGSGLALGAGYLFKIDPGSKTSVIGLGAMRSDNGSQAAGLMTNLAFDNNRWLLNLFAGKADVRYDLYTSLGPIPIHQDGQLARFNLAYGVTEDLSFGGVIRYLNTSIAVDGTSFPSLPPQYSPDLNLEIITAGFSADWDRRDNSDYPTDGSRLTAEATRSFFVDTGRASYDKANIKYDTYRPLAADSTLAFRGVFCAATDETPFFDQCSIGATDNMRGFNSTQFLDLRSTSFQAEYRRRFGPRWGAVAFGGIGWTGAKLSEFGDGGSHSAIGLGARYRVSKKFPIDFSVDISHSNLGDDQIYIYVGQRF</sequence>
<evidence type="ECO:0000256" key="1">
    <source>
        <dbReference type="ARBA" id="ARBA00004370"/>
    </source>
</evidence>
<feature type="signal peptide" evidence="3">
    <location>
        <begin position="1"/>
        <end position="29"/>
    </location>
</feature>
<dbReference type="KEGG" id="sedi:EBB79_09750"/>
<dbReference type="Pfam" id="PF01103">
    <property type="entry name" value="Omp85"/>
    <property type="match status" value="1"/>
</dbReference>
<evidence type="ECO:0000259" key="4">
    <source>
        <dbReference type="Pfam" id="PF01103"/>
    </source>
</evidence>
<gene>
    <name evidence="5" type="ORF">EBB79_09750</name>
</gene>
<dbReference type="GO" id="GO:0019867">
    <property type="term" value="C:outer membrane"/>
    <property type="evidence" value="ECO:0007669"/>
    <property type="project" value="InterPro"/>
</dbReference>
<evidence type="ECO:0000256" key="3">
    <source>
        <dbReference type="SAM" id="SignalP"/>
    </source>
</evidence>
<name>A0A3T0N8U5_9RHOB</name>
<dbReference type="InterPro" id="IPR000184">
    <property type="entry name" value="Bac_surfAg_D15"/>
</dbReference>
<accession>A0A3T0N8U5</accession>
<evidence type="ECO:0000256" key="2">
    <source>
        <dbReference type="ARBA" id="ARBA00023136"/>
    </source>
</evidence>
<protein>
    <recommendedName>
        <fullName evidence="4">Bacterial surface antigen (D15) domain-containing protein</fullName>
    </recommendedName>
</protein>
<keyword evidence="2" id="KW-0472">Membrane</keyword>
<comment type="subcellular location">
    <subcellularLocation>
        <location evidence="1">Membrane</location>
    </subcellularLocation>
</comment>
<organism evidence="5 6">
    <name type="scientific">Parasedimentitalea marina</name>
    <dbReference type="NCBI Taxonomy" id="2483033"/>
    <lineage>
        <taxon>Bacteria</taxon>
        <taxon>Pseudomonadati</taxon>
        <taxon>Pseudomonadota</taxon>
        <taxon>Alphaproteobacteria</taxon>
        <taxon>Rhodobacterales</taxon>
        <taxon>Paracoccaceae</taxon>
        <taxon>Parasedimentitalea</taxon>
    </lineage>
</organism>
<proteinExistence type="predicted"/>
<keyword evidence="3" id="KW-0732">Signal</keyword>
<evidence type="ECO:0000313" key="6">
    <source>
        <dbReference type="Proteomes" id="UP000283063"/>
    </source>
</evidence>
<dbReference type="AlphaFoldDB" id="A0A3T0N8U5"/>
<dbReference type="OrthoDB" id="5523607at2"/>
<evidence type="ECO:0000313" key="5">
    <source>
        <dbReference type="EMBL" id="AZV80401.1"/>
    </source>
</evidence>
<keyword evidence="6" id="KW-1185">Reference proteome</keyword>
<feature type="domain" description="Bacterial surface antigen (D15)" evidence="4">
    <location>
        <begin position="195"/>
        <end position="292"/>
    </location>
</feature>
<dbReference type="SUPFAM" id="SSF56935">
    <property type="entry name" value="Porins"/>
    <property type="match status" value="1"/>
</dbReference>
<dbReference type="EMBL" id="CP033219">
    <property type="protein sequence ID" value="AZV80401.1"/>
    <property type="molecule type" value="Genomic_DNA"/>
</dbReference>
<dbReference type="Gene3D" id="2.40.160.50">
    <property type="entry name" value="membrane protein fhac: a member of the omp85/tpsb transporter family"/>
    <property type="match status" value="1"/>
</dbReference>
<feature type="chain" id="PRO_5019325589" description="Bacterial surface antigen (D15) domain-containing protein" evidence="3">
    <location>
        <begin position="30"/>
        <end position="378"/>
    </location>
</feature>